<accession>A0ABS8TCC3</accession>
<dbReference type="EMBL" id="JACEIK010001355">
    <property type="protein sequence ID" value="MCD7468558.1"/>
    <property type="molecule type" value="Genomic_DNA"/>
</dbReference>
<comment type="caution">
    <text evidence="2">The sequence shown here is derived from an EMBL/GenBank/DDBJ whole genome shotgun (WGS) entry which is preliminary data.</text>
</comment>
<gene>
    <name evidence="2" type="ORF">HAX54_006903</name>
</gene>
<proteinExistence type="predicted"/>
<name>A0ABS8TCC3_DATST</name>
<organism evidence="2 3">
    <name type="scientific">Datura stramonium</name>
    <name type="common">Jimsonweed</name>
    <name type="synonym">Common thornapple</name>
    <dbReference type="NCBI Taxonomy" id="4076"/>
    <lineage>
        <taxon>Eukaryota</taxon>
        <taxon>Viridiplantae</taxon>
        <taxon>Streptophyta</taxon>
        <taxon>Embryophyta</taxon>
        <taxon>Tracheophyta</taxon>
        <taxon>Spermatophyta</taxon>
        <taxon>Magnoliopsida</taxon>
        <taxon>eudicotyledons</taxon>
        <taxon>Gunneridae</taxon>
        <taxon>Pentapetalae</taxon>
        <taxon>asterids</taxon>
        <taxon>lamiids</taxon>
        <taxon>Solanales</taxon>
        <taxon>Solanaceae</taxon>
        <taxon>Solanoideae</taxon>
        <taxon>Datureae</taxon>
        <taxon>Datura</taxon>
    </lineage>
</organism>
<feature type="region of interest" description="Disordered" evidence="1">
    <location>
        <begin position="119"/>
        <end position="142"/>
    </location>
</feature>
<sequence>MVVRRREETEGDIWWTAAGLLKKWRERERDLVARVSWRSDFSLWRREMFVVMLVVSAREFRGGGGFRWEEEKVRSGAGTGCDVVVAVVRREMEEVAAEGVRCWWCFAGILVEGERRKVAGEAGGGRKKREEGKEGVRRVFEG</sequence>
<feature type="compositionally biased region" description="Basic and acidic residues" evidence="1">
    <location>
        <begin position="128"/>
        <end position="142"/>
    </location>
</feature>
<evidence type="ECO:0000256" key="1">
    <source>
        <dbReference type="SAM" id="MobiDB-lite"/>
    </source>
</evidence>
<reference evidence="2 3" key="1">
    <citation type="journal article" date="2021" name="BMC Genomics">
        <title>Datura genome reveals duplications of psychoactive alkaloid biosynthetic genes and high mutation rate following tissue culture.</title>
        <authorList>
            <person name="Rajewski A."/>
            <person name="Carter-House D."/>
            <person name="Stajich J."/>
            <person name="Litt A."/>
        </authorList>
    </citation>
    <scope>NUCLEOTIDE SEQUENCE [LARGE SCALE GENOMIC DNA]</scope>
    <source>
        <strain evidence="2">AR-01</strain>
    </source>
</reference>
<evidence type="ECO:0000313" key="2">
    <source>
        <dbReference type="EMBL" id="MCD7468558.1"/>
    </source>
</evidence>
<dbReference type="Proteomes" id="UP000823775">
    <property type="component" value="Unassembled WGS sequence"/>
</dbReference>
<evidence type="ECO:0000313" key="3">
    <source>
        <dbReference type="Proteomes" id="UP000823775"/>
    </source>
</evidence>
<keyword evidence="3" id="KW-1185">Reference proteome</keyword>
<protein>
    <submittedName>
        <fullName evidence="2">Uncharacterized protein</fullName>
    </submittedName>
</protein>